<accession>A0A1E7WZA8</accession>
<protein>
    <recommendedName>
        <fullName evidence="4">Filamentous hemagglutinin</fullName>
    </recommendedName>
</protein>
<dbReference type="EMBL" id="LROM01000066">
    <property type="protein sequence ID" value="OFA05368.1"/>
    <property type="molecule type" value="Genomic_DNA"/>
</dbReference>
<evidence type="ECO:0008006" key="4">
    <source>
        <dbReference type="Google" id="ProtNLM"/>
    </source>
</evidence>
<dbReference type="PATRIC" id="fig|762836.4.peg.1548"/>
<organism evidence="2 3">
    <name type="scientific">Duganella phyllosphaerae</name>
    <dbReference type="NCBI Taxonomy" id="762836"/>
    <lineage>
        <taxon>Bacteria</taxon>
        <taxon>Pseudomonadati</taxon>
        <taxon>Pseudomonadota</taxon>
        <taxon>Betaproteobacteria</taxon>
        <taxon>Burkholderiales</taxon>
        <taxon>Oxalobacteraceae</taxon>
        <taxon>Telluria group</taxon>
        <taxon>Duganella</taxon>
    </lineage>
</organism>
<sequence>MLSFFISFAQQYNLRPGVALSAEQISHLTSDIVWMETQTVSLPDGRVEQVLVPKVYLTHAGGVTVQASGALVTGDGVQINVTENLVNSGGVIDGGNGRTVLVAGADIVNKGGMIGGGAVGLLAGGDVRNESLTVRQDYASGNAVGSYTVLSNQAGIVAREGLTVVAGRDIVDTGGTIGGASVGLQAGRDITFAALQTGSTYRAQSADYTDNSSTVGHKIGQVASTGDLTMIAGQNLALQGTQVAVGASGNAVLAAGGNVTIAAVVDELNVSQDSSRGKNYDKNVQQHQSVTGAVITAGNDVVIQAGTASVGNLAIAGSSVSAGGAVQLAATGDVRITNVMAEQVSDTASHSEHKSTFKKRSETQTDYIASSSVVGSAIAGEAISIRAGQDVVVAGSQVAADNALTLAAGRDVLVSSAGQTNVEQHTSEKKKSGFSLDARQGIGYSKGQDNTAGNSETVTQVGSVLSGGSVSAVAGRDITLTASTAVADHDIAITAGRNLAVLSGQDTSAGASSSSSKKSGSIGSGFQPAIGSVRNAQDGTYDTVKQVGSQIASLGGDVALRAGEKYTQSSSEVKSPAGDISIVAKDVLITAATNLSNNTDHTSYSKTAIGGTISSPMLDAARSVGSMVSNAGKTSDPRMQALAALNVAGSLSSMPTSVAAVTGAGLRVSVSLGNSKSESNVKSVSETVAGSTISAGGDISIVATGAGANSNLTALGSAISAGGNVLLAADNDVSLLAGRNTVSQHSTNKSSGTSIGIGFGIGGTSNGFTVDLAVSQARGKSDGDDIGYTNTQVGATDKVTVISGRDTTLKGGVIAGASVVANIGGDVNIESLQDSSKFDSKQSSSGVNASMCIPPFCYGASTVGGSVSKSKVNGDFLSVLEQSGIKAGDGGFQVTVGGNTGLIGGLLSSSQGAVDGGRNALTTGSLTASELQNRDNFSATGYAFSGSVSGKGSKESDIPDDKKKGMTDEQIKAAGVDGKPGASAGFGSVSGSQSSTTYSGISGGAVVVTDTAKQLATGNDVISLLASVDRTVTTESAAASGNALTKDWDGKALQKEVDARVAITQEFSKQAPKMIGDYADKQMKNLIDAGASQEEIEKWNEGGIYRVALHAASGGLSGGLGGAISSGAVSGSADYLQKLQIASYNSLVEKGLSEDSAQVASQGFLEGVSFAIGTLVSGTNGAGTALASDTNNRQFHWQKYLTELDACHKNPGGSGCSTILKMGGVQNQLMPSMATSTANVVVNKGSEGQITSFTLLGKESNQPLAIMEQKEFDAFRNAPAGWQSLTLYMSPQYSLDMASAMLNIVDGNLGQTIDSGKAVVSSPQYWLDVALGVVGNGISRSVSRSSGVVKPSSVAAGVGVGDNLVAEAKLGGSANGIVGANSTAVDAAANTVRAGSSRPAWLARLDAGNDFNAARSSAYPYNEVYIDSPKGSGYTRLDSYDPVAGEIVSRKFTQLSSVQEQTAFNYINELPAKYPVNGKIANVPTSGSLAGQPLLGQHILEVPVQTNPIPQSVLDAANRAGVLIRDFNGHVH</sequence>
<comment type="caution">
    <text evidence="2">The sequence shown here is derived from an EMBL/GenBank/DDBJ whole genome shotgun (WGS) entry which is preliminary data.</text>
</comment>
<evidence type="ECO:0000256" key="1">
    <source>
        <dbReference type="SAM" id="MobiDB-lite"/>
    </source>
</evidence>
<dbReference type="OrthoDB" id="5666689at2"/>
<dbReference type="GO" id="GO:0003824">
    <property type="term" value="F:catalytic activity"/>
    <property type="evidence" value="ECO:0007669"/>
    <property type="project" value="UniProtKB-ARBA"/>
</dbReference>
<proteinExistence type="predicted"/>
<name>A0A1E7WZA8_9BURK</name>
<gene>
    <name evidence="2" type="ORF">DUPY_14820</name>
</gene>
<reference evidence="3" key="1">
    <citation type="journal article" date="2016" name="Front. Microbiol.">
        <title>Molecular Keys to the Janthinobacterium and Duganella spp. Interaction with the Plant Pathogen Fusarium graminearum.</title>
        <authorList>
            <person name="Haack F.S."/>
            <person name="Poehlein A."/>
            <person name="Kroger C."/>
            <person name="Voigt C.A."/>
            <person name="Piepenbring M."/>
            <person name="Bode H.B."/>
            <person name="Daniel R."/>
            <person name="Schafer W."/>
            <person name="Streit W.R."/>
        </authorList>
    </citation>
    <scope>NUCLEOTIDE SEQUENCE [LARGE SCALE GENOMIC DNA]</scope>
    <source>
        <strain evidence="3">T54</strain>
    </source>
</reference>
<feature type="region of interest" description="Disordered" evidence="1">
    <location>
        <begin position="947"/>
        <end position="968"/>
    </location>
</feature>
<keyword evidence="3" id="KW-1185">Reference proteome</keyword>
<evidence type="ECO:0000313" key="2">
    <source>
        <dbReference type="EMBL" id="OFA05368.1"/>
    </source>
</evidence>
<dbReference type="Pfam" id="PF13332">
    <property type="entry name" value="Fil_haemagg_2"/>
    <property type="match status" value="4"/>
</dbReference>
<evidence type="ECO:0000313" key="3">
    <source>
        <dbReference type="Proteomes" id="UP000175989"/>
    </source>
</evidence>
<dbReference type="RefSeq" id="WP_070247200.1">
    <property type="nucleotide sequence ID" value="NZ_LROM01000066.1"/>
</dbReference>
<dbReference type="Proteomes" id="UP000175989">
    <property type="component" value="Unassembled WGS sequence"/>
</dbReference>
<dbReference type="InterPro" id="IPR025157">
    <property type="entry name" value="Hemagglutinin_rpt"/>
</dbReference>
<feature type="compositionally biased region" description="Basic and acidic residues" evidence="1">
    <location>
        <begin position="952"/>
        <end position="968"/>
    </location>
</feature>